<dbReference type="RefSeq" id="WP_179656902.1">
    <property type="nucleotide sequence ID" value="NZ_JACBZR010000001.1"/>
</dbReference>
<feature type="transmembrane region" description="Helical" evidence="2">
    <location>
        <begin position="200"/>
        <end position="220"/>
    </location>
</feature>
<keyword evidence="2" id="KW-0812">Transmembrane</keyword>
<keyword evidence="4" id="KW-1185">Reference proteome</keyword>
<dbReference type="AlphaFoldDB" id="A0A7Z0IQV8"/>
<sequence>MTTTTIAPEPASPAGHQQEAAHRRTRAVPAPIPFGRIAGIELRKMFDTRSGFWLVASIGILAVIATAAIIVFSDDDALTYGMFATAIGIPMAVILPMISVLSVSSEWSSRTALTTFTLVPSRGKVIGAKAVLTVALGVVSMTAALGIGALGNLLGTSIAGVDPVWDLTAVIFAQTILAQIIGMLMGFMLGTLFRSSPAAIVGYFVYALVLPTISNALVMVNEWWRDNGSWLDLNWASTRLFDNDMTREAWAQLGTASAIWLLVPLLIGLRLVLKSEVK</sequence>
<dbReference type="Proteomes" id="UP000564496">
    <property type="component" value="Unassembled WGS sequence"/>
</dbReference>
<feature type="region of interest" description="Disordered" evidence="1">
    <location>
        <begin position="1"/>
        <end position="25"/>
    </location>
</feature>
<feature type="transmembrane region" description="Helical" evidence="2">
    <location>
        <begin position="249"/>
        <end position="273"/>
    </location>
</feature>
<reference evidence="3 4" key="1">
    <citation type="submission" date="2020-07" db="EMBL/GenBank/DDBJ databases">
        <title>Sequencing the genomes of 1000 actinobacteria strains.</title>
        <authorList>
            <person name="Klenk H.-P."/>
        </authorList>
    </citation>
    <scope>NUCLEOTIDE SEQUENCE [LARGE SCALE GENOMIC DNA]</scope>
    <source>
        <strain evidence="3 4">DSM 26487</strain>
    </source>
</reference>
<evidence type="ECO:0000313" key="4">
    <source>
        <dbReference type="Proteomes" id="UP000564496"/>
    </source>
</evidence>
<feature type="transmembrane region" description="Helical" evidence="2">
    <location>
        <begin position="171"/>
        <end position="193"/>
    </location>
</feature>
<keyword evidence="2" id="KW-0472">Membrane</keyword>
<evidence type="ECO:0000256" key="1">
    <source>
        <dbReference type="SAM" id="MobiDB-lite"/>
    </source>
</evidence>
<organism evidence="3 4">
    <name type="scientific">Nocardioides panzhihuensis</name>
    <dbReference type="NCBI Taxonomy" id="860243"/>
    <lineage>
        <taxon>Bacteria</taxon>
        <taxon>Bacillati</taxon>
        <taxon>Actinomycetota</taxon>
        <taxon>Actinomycetes</taxon>
        <taxon>Propionibacteriales</taxon>
        <taxon>Nocardioidaceae</taxon>
        <taxon>Nocardioides</taxon>
    </lineage>
</organism>
<comment type="caution">
    <text evidence="3">The sequence shown here is derived from an EMBL/GenBank/DDBJ whole genome shotgun (WGS) entry which is preliminary data.</text>
</comment>
<gene>
    <name evidence="3" type="ORF">BJ988_000884</name>
</gene>
<feature type="transmembrane region" description="Helical" evidence="2">
    <location>
        <begin position="130"/>
        <end position="151"/>
    </location>
</feature>
<keyword evidence="2" id="KW-1133">Transmembrane helix</keyword>
<feature type="transmembrane region" description="Helical" evidence="2">
    <location>
        <begin position="78"/>
        <end position="101"/>
    </location>
</feature>
<feature type="transmembrane region" description="Helical" evidence="2">
    <location>
        <begin position="52"/>
        <end position="72"/>
    </location>
</feature>
<name>A0A7Z0IQV8_9ACTN</name>
<evidence type="ECO:0000313" key="3">
    <source>
        <dbReference type="EMBL" id="NYI76236.1"/>
    </source>
</evidence>
<proteinExistence type="predicted"/>
<accession>A0A7Z0IQV8</accession>
<evidence type="ECO:0000256" key="2">
    <source>
        <dbReference type="SAM" id="Phobius"/>
    </source>
</evidence>
<protein>
    <submittedName>
        <fullName evidence="3">ABC-type transport system involved in multi-copper enzyme maturation permease subunit</fullName>
    </submittedName>
</protein>
<dbReference type="EMBL" id="JACBZR010000001">
    <property type="protein sequence ID" value="NYI76236.1"/>
    <property type="molecule type" value="Genomic_DNA"/>
</dbReference>